<dbReference type="PANTHER" id="PTHR11364">
    <property type="entry name" value="THIOSULFATE SULFERTANSFERASE"/>
    <property type="match status" value="1"/>
</dbReference>
<dbReference type="SMART" id="SM00450">
    <property type="entry name" value="RHOD"/>
    <property type="match status" value="2"/>
</dbReference>
<dbReference type="RefSeq" id="WP_209459745.1">
    <property type="nucleotide sequence ID" value="NZ_JAGGKC010000016.1"/>
</dbReference>
<dbReference type="PANTHER" id="PTHR11364:SF27">
    <property type="entry name" value="SULFURTRANSFERASE"/>
    <property type="match status" value="1"/>
</dbReference>
<feature type="domain" description="Rhodanese" evidence="3">
    <location>
        <begin position="154"/>
        <end position="263"/>
    </location>
</feature>
<keyword evidence="2" id="KW-0677">Repeat</keyword>
<accession>A0ABS4G4Q5</accession>
<dbReference type="InterPro" id="IPR036873">
    <property type="entry name" value="Rhodanese-like_dom_sf"/>
</dbReference>
<dbReference type="GO" id="GO:0016784">
    <property type="term" value="F:3-mercaptopyruvate sulfurtransferase activity"/>
    <property type="evidence" value="ECO:0007669"/>
    <property type="project" value="UniProtKB-EC"/>
</dbReference>
<name>A0ABS4G4Q5_9CLOT</name>
<dbReference type="InterPro" id="IPR001763">
    <property type="entry name" value="Rhodanese-like_dom"/>
</dbReference>
<keyword evidence="5" id="KW-1185">Reference proteome</keyword>
<dbReference type="CDD" id="cd01449">
    <property type="entry name" value="TST_Repeat_2"/>
    <property type="match status" value="1"/>
</dbReference>
<reference evidence="4 5" key="1">
    <citation type="submission" date="2021-03" db="EMBL/GenBank/DDBJ databases">
        <title>Genomic Encyclopedia of Type Strains, Phase IV (KMG-IV): sequencing the most valuable type-strain genomes for metagenomic binning, comparative biology and taxonomic classification.</title>
        <authorList>
            <person name="Goeker M."/>
        </authorList>
    </citation>
    <scope>NUCLEOTIDE SEQUENCE [LARGE SCALE GENOMIC DNA]</scope>
    <source>
        <strain evidence="4 5">DSM 6139</strain>
    </source>
</reference>
<evidence type="ECO:0000313" key="5">
    <source>
        <dbReference type="Proteomes" id="UP001519271"/>
    </source>
</evidence>
<dbReference type="Pfam" id="PF00581">
    <property type="entry name" value="Rhodanese"/>
    <property type="match status" value="2"/>
</dbReference>
<sequence>MKNFKDIGFLRTEPDLTVIDARKRDEYLKDHYKGSFSLDLDLDMAGPVLQHGGRHPLPDVLTFQEKLRSIGLSDDSRVVIYDNGGNDSAGRLWWMLKYYGLKDVFVLLRGYSEFTDVEKDSEVPKPEKGKITLVPDESMTAPYEEILEYSKQEKLYGKVVVDSRSEERWRGFVEPIDRKKGRIPNTINIFYRKCFNPDNSLKDMEFIKDSFEKASAFDDVIFHCGSGVTACTNIMLFDELGRKGRLYVGSFSDYISYDNEPIKE</sequence>
<dbReference type="Proteomes" id="UP001519271">
    <property type="component" value="Unassembled WGS sequence"/>
</dbReference>
<dbReference type="SUPFAM" id="SSF52821">
    <property type="entry name" value="Rhodanese/Cell cycle control phosphatase"/>
    <property type="match status" value="2"/>
</dbReference>
<dbReference type="CDD" id="cd01448">
    <property type="entry name" value="TST_Repeat_1"/>
    <property type="match status" value="1"/>
</dbReference>
<proteinExistence type="predicted"/>
<dbReference type="Gene3D" id="3.40.250.10">
    <property type="entry name" value="Rhodanese-like domain"/>
    <property type="match status" value="2"/>
</dbReference>
<dbReference type="EC" id="2.8.1.2" evidence="4"/>
<dbReference type="PROSITE" id="PS50206">
    <property type="entry name" value="RHODANESE_3"/>
    <property type="match status" value="2"/>
</dbReference>
<feature type="domain" description="Rhodanese" evidence="3">
    <location>
        <begin position="12"/>
        <end position="123"/>
    </location>
</feature>
<keyword evidence="1 4" id="KW-0808">Transferase</keyword>
<dbReference type="GO" id="GO:0004792">
    <property type="term" value="F:thiosulfate-cyanide sulfurtransferase activity"/>
    <property type="evidence" value="ECO:0007669"/>
    <property type="project" value="UniProtKB-EC"/>
</dbReference>
<dbReference type="InterPro" id="IPR045078">
    <property type="entry name" value="TST/MPST-like"/>
</dbReference>
<protein>
    <submittedName>
        <fullName evidence="4">Thiosulfate/3-mercaptopyruvate sulfurtransferase</fullName>
        <ecNumber evidence="4">2.8.1.1</ecNumber>
        <ecNumber evidence="4">2.8.1.2</ecNumber>
    </submittedName>
</protein>
<evidence type="ECO:0000256" key="1">
    <source>
        <dbReference type="ARBA" id="ARBA00022679"/>
    </source>
</evidence>
<gene>
    <name evidence="4" type="ORF">J2Z34_002034</name>
</gene>
<evidence type="ECO:0000256" key="2">
    <source>
        <dbReference type="ARBA" id="ARBA00022737"/>
    </source>
</evidence>
<comment type="caution">
    <text evidence="4">The sequence shown here is derived from an EMBL/GenBank/DDBJ whole genome shotgun (WGS) entry which is preliminary data.</text>
</comment>
<evidence type="ECO:0000259" key="3">
    <source>
        <dbReference type="PROSITE" id="PS50206"/>
    </source>
</evidence>
<evidence type="ECO:0000313" key="4">
    <source>
        <dbReference type="EMBL" id="MBP1919545.1"/>
    </source>
</evidence>
<dbReference type="EC" id="2.8.1.1" evidence="4"/>
<organism evidence="4 5">
    <name type="scientific">Youngiibacter multivorans</name>
    <dbReference type="NCBI Taxonomy" id="937251"/>
    <lineage>
        <taxon>Bacteria</taxon>
        <taxon>Bacillati</taxon>
        <taxon>Bacillota</taxon>
        <taxon>Clostridia</taxon>
        <taxon>Eubacteriales</taxon>
        <taxon>Clostridiaceae</taxon>
        <taxon>Youngiibacter</taxon>
    </lineage>
</organism>
<dbReference type="EMBL" id="JAGGKC010000016">
    <property type="protein sequence ID" value="MBP1919545.1"/>
    <property type="molecule type" value="Genomic_DNA"/>
</dbReference>